<dbReference type="OrthoDB" id="122286at2"/>
<reference evidence="3" key="1">
    <citation type="submission" date="2018-01" db="EMBL/GenBank/DDBJ databases">
        <title>Rubneribacter badeniensis gen. nov., sp. nov., and Colonibacter rubneri, gen. nov., sp. nov., WGS of new members of the Eggerthellaceae.</title>
        <authorList>
            <person name="Danylec N."/>
            <person name="Stoll D.A."/>
            <person name="Doetsch A."/>
            <person name="Kulling S.E."/>
            <person name="Huch M."/>
        </authorList>
    </citation>
    <scope>NUCLEOTIDE SEQUENCE [LARGE SCALE GENOMIC DNA]</scope>
    <source>
        <strain evidence="3">ResAG-96</strain>
    </source>
</reference>
<accession>A0A2K2UB03</accession>
<dbReference type="Gene3D" id="1.10.10.10">
    <property type="entry name" value="Winged helix-like DNA-binding domain superfamily/Winged helix DNA-binding domain"/>
    <property type="match status" value="1"/>
</dbReference>
<dbReference type="PANTHER" id="PTHR33169">
    <property type="entry name" value="PADR-FAMILY TRANSCRIPTIONAL REGULATOR"/>
    <property type="match status" value="1"/>
</dbReference>
<feature type="domain" description="Transcription regulator PadR N-terminal" evidence="1">
    <location>
        <begin position="14"/>
        <end position="81"/>
    </location>
</feature>
<keyword evidence="3" id="KW-1185">Reference proteome</keyword>
<name>A0A2K2UB03_9ACTN</name>
<comment type="caution">
    <text evidence="2">The sequence shown here is derived from an EMBL/GenBank/DDBJ whole genome shotgun (WGS) entry which is preliminary data.</text>
</comment>
<gene>
    <name evidence="2" type="ORF">C2L71_08390</name>
</gene>
<protein>
    <submittedName>
        <fullName evidence="2">PadR family transcriptional regulator</fullName>
    </submittedName>
</protein>
<dbReference type="SUPFAM" id="SSF46785">
    <property type="entry name" value="Winged helix' DNA-binding domain"/>
    <property type="match status" value="1"/>
</dbReference>
<organism evidence="2 3">
    <name type="scientific">Enteroscipio rubneri</name>
    <dbReference type="NCBI Taxonomy" id="2070686"/>
    <lineage>
        <taxon>Bacteria</taxon>
        <taxon>Bacillati</taxon>
        <taxon>Actinomycetota</taxon>
        <taxon>Coriobacteriia</taxon>
        <taxon>Eggerthellales</taxon>
        <taxon>Eggerthellaceae</taxon>
        <taxon>Enteroscipio</taxon>
    </lineage>
</organism>
<dbReference type="InterPro" id="IPR036390">
    <property type="entry name" value="WH_DNA-bd_sf"/>
</dbReference>
<dbReference type="PANTHER" id="PTHR33169:SF14">
    <property type="entry name" value="TRANSCRIPTIONAL REGULATOR RV3488"/>
    <property type="match status" value="1"/>
</dbReference>
<evidence type="ECO:0000313" key="2">
    <source>
        <dbReference type="EMBL" id="PNV67422.1"/>
    </source>
</evidence>
<dbReference type="Proteomes" id="UP000236197">
    <property type="component" value="Unassembled WGS sequence"/>
</dbReference>
<dbReference type="InterPro" id="IPR036388">
    <property type="entry name" value="WH-like_DNA-bd_sf"/>
</dbReference>
<sequence length="104" mass="12039">MDAQMKRGFLEVCVLASINRQDSYGYQIVKDVPAILNLTESTLYPLLKRLEAAGLLTTYSVEHSGRLRKYYRITEAGVRHIDEFLHERDDVVSIYDYVKRGARK</sequence>
<proteinExistence type="predicted"/>
<dbReference type="Pfam" id="PF03551">
    <property type="entry name" value="PadR"/>
    <property type="match status" value="1"/>
</dbReference>
<evidence type="ECO:0000259" key="1">
    <source>
        <dbReference type="Pfam" id="PF03551"/>
    </source>
</evidence>
<dbReference type="InterPro" id="IPR052509">
    <property type="entry name" value="Metal_resp_DNA-bind_regulator"/>
</dbReference>
<dbReference type="InterPro" id="IPR005149">
    <property type="entry name" value="Tscrpt_reg_PadR_N"/>
</dbReference>
<dbReference type="AlphaFoldDB" id="A0A2K2UB03"/>
<dbReference type="EMBL" id="PPEK01000009">
    <property type="protein sequence ID" value="PNV67422.1"/>
    <property type="molecule type" value="Genomic_DNA"/>
</dbReference>
<evidence type="ECO:0000313" key="3">
    <source>
        <dbReference type="Proteomes" id="UP000236197"/>
    </source>
</evidence>
<dbReference type="RefSeq" id="WP_103265314.1">
    <property type="nucleotide sequence ID" value="NZ_CABMLE010000009.1"/>
</dbReference>